<feature type="domain" description="Metallo-beta-lactamase" evidence="2">
    <location>
        <begin position="43"/>
        <end position="270"/>
    </location>
</feature>
<dbReference type="InterPro" id="IPR036866">
    <property type="entry name" value="RibonucZ/Hydroxyglut_hydro"/>
</dbReference>
<evidence type="ECO:0000313" key="3">
    <source>
        <dbReference type="EMBL" id="MBP1838596.1"/>
    </source>
</evidence>
<proteinExistence type="predicted"/>
<keyword evidence="6" id="KW-1185">Reference proteome</keyword>
<dbReference type="Gene3D" id="3.60.15.10">
    <property type="entry name" value="Ribonuclease Z/Hydroxyacylglutathione hydrolase-like"/>
    <property type="match status" value="1"/>
</dbReference>
<gene>
    <name evidence="3" type="ORF">J2Z56_000492</name>
    <name evidence="4" type="ORF">J2Z57_001542</name>
</gene>
<keyword evidence="1" id="KW-0732">Signal</keyword>
<dbReference type="EMBL" id="JAUSUU010000004">
    <property type="protein sequence ID" value="MDQ0335096.1"/>
    <property type="molecule type" value="Genomic_DNA"/>
</dbReference>
<evidence type="ECO:0000313" key="6">
    <source>
        <dbReference type="Proteomes" id="UP001231587"/>
    </source>
</evidence>
<dbReference type="PANTHER" id="PTHR43546">
    <property type="entry name" value="UPF0173 METAL-DEPENDENT HYDROLASE MJ1163-RELATED"/>
    <property type="match status" value="1"/>
</dbReference>
<name>A0A9X0YKI1_9FLAO</name>
<sequence>MLKNIKNSSLKSISLLKCVMVLLMTCAFTQYSHAQELKLKYFGGAGWEMSDGNVTILVDPYISRLKLGDSPSNSKDDTRKPYYPEDVYQSDTVTINKVLNKKVDYILVHHSHLDHLADVPYIAKKTGAMVIATETSCKILKAYGIPESQLLRVRGGEDYQFDAFSVRVIPSIHSALNDKHYYDSRTHDEDIDLPLKLEDFIEGKSLMFLVRFKDHKVLTAGSMNFLEREVDGLKPDVILPGVNFSRLEIYKYTERLMKLTNYPKIVIPTHWDNFRVPYGFSQDDAIEKKIKPFLEEMKQASPNSKVIVPVHLETITIK</sequence>
<dbReference type="InterPro" id="IPR050114">
    <property type="entry name" value="UPF0173_UPF0282_UlaG_hydrolase"/>
</dbReference>
<evidence type="ECO:0000256" key="1">
    <source>
        <dbReference type="SAM" id="SignalP"/>
    </source>
</evidence>
<dbReference type="InterPro" id="IPR001279">
    <property type="entry name" value="Metallo-B-lactamas"/>
</dbReference>
<reference evidence="3" key="1">
    <citation type="submission" date="2021-03" db="EMBL/GenBank/DDBJ databases">
        <title>Genomic Encyclopedia of Type Strains, Phase IV (KMG-IV): sequencing the most valuable type-strain genomes for metagenomic binning, comparative biology and taxonomic classification.</title>
        <authorList>
            <person name="Goeker M."/>
        </authorList>
    </citation>
    <scope>NUCLEOTIDE SEQUENCE</scope>
    <source>
        <strain evidence="3">DSM 15523</strain>
        <strain evidence="4 6">DSM 16476</strain>
    </source>
</reference>
<dbReference type="Pfam" id="PF13483">
    <property type="entry name" value="Lactamase_B_3"/>
    <property type="match status" value="1"/>
</dbReference>
<protein>
    <submittedName>
        <fullName evidence="3">L-ascorbate metabolism protein UlaG (Beta-lactamase superfamily)</fullName>
    </submittedName>
</protein>
<dbReference type="Proteomes" id="UP001231587">
    <property type="component" value="Unassembled WGS sequence"/>
</dbReference>
<dbReference type="PANTHER" id="PTHR43546:SF3">
    <property type="entry name" value="UPF0173 METAL-DEPENDENT HYDROLASE MJ1163"/>
    <property type="match status" value="1"/>
</dbReference>
<feature type="chain" id="PRO_5040857721" evidence="1">
    <location>
        <begin position="35"/>
        <end position="318"/>
    </location>
</feature>
<evidence type="ECO:0000313" key="4">
    <source>
        <dbReference type="EMBL" id="MDQ0335096.1"/>
    </source>
</evidence>
<dbReference type="OrthoDB" id="9789133at2"/>
<dbReference type="AlphaFoldDB" id="A0A9X0YKI1"/>
<evidence type="ECO:0000313" key="5">
    <source>
        <dbReference type="Proteomes" id="UP001138672"/>
    </source>
</evidence>
<dbReference type="EMBL" id="JAGGJQ010000001">
    <property type="protein sequence ID" value="MBP1838596.1"/>
    <property type="molecule type" value="Genomic_DNA"/>
</dbReference>
<dbReference type="SMART" id="SM00849">
    <property type="entry name" value="Lactamase_B"/>
    <property type="match status" value="1"/>
</dbReference>
<comment type="caution">
    <text evidence="3">The sequence shown here is derived from an EMBL/GenBank/DDBJ whole genome shotgun (WGS) entry which is preliminary data.</text>
</comment>
<dbReference type="RefSeq" id="WP_083495693.1">
    <property type="nucleotide sequence ID" value="NZ_JAGGJQ010000001.1"/>
</dbReference>
<dbReference type="Proteomes" id="UP001138672">
    <property type="component" value="Unassembled WGS sequence"/>
</dbReference>
<dbReference type="SUPFAM" id="SSF56281">
    <property type="entry name" value="Metallo-hydrolase/oxidoreductase"/>
    <property type="match status" value="1"/>
</dbReference>
<organism evidence="3 5">
    <name type="scientific">Formosa algae</name>
    <dbReference type="NCBI Taxonomy" id="225843"/>
    <lineage>
        <taxon>Bacteria</taxon>
        <taxon>Pseudomonadati</taxon>
        <taxon>Bacteroidota</taxon>
        <taxon>Flavobacteriia</taxon>
        <taxon>Flavobacteriales</taxon>
        <taxon>Flavobacteriaceae</taxon>
        <taxon>Formosa</taxon>
    </lineage>
</organism>
<accession>A0A9X0YKI1</accession>
<feature type="signal peptide" evidence="1">
    <location>
        <begin position="1"/>
        <end position="34"/>
    </location>
</feature>
<evidence type="ECO:0000259" key="2">
    <source>
        <dbReference type="SMART" id="SM00849"/>
    </source>
</evidence>